<evidence type="ECO:0000256" key="2">
    <source>
        <dbReference type="ARBA" id="ARBA00022741"/>
    </source>
</evidence>
<evidence type="ECO:0000313" key="8">
    <source>
        <dbReference type="Proteomes" id="UP000800200"/>
    </source>
</evidence>
<comment type="similarity">
    <text evidence="5">Belongs to the protein kinase superfamily. Ser/Thr protein kinase family. GCN2 subfamily.</text>
</comment>
<organism evidence="7 8">
    <name type="scientific">Zopfia rhizophila CBS 207.26</name>
    <dbReference type="NCBI Taxonomy" id="1314779"/>
    <lineage>
        <taxon>Eukaryota</taxon>
        <taxon>Fungi</taxon>
        <taxon>Dikarya</taxon>
        <taxon>Ascomycota</taxon>
        <taxon>Pezizomycotina</taxon>
        <taxon>Dothideomycetes</taxon>
        <taxon>Dothideomycetes incertae sedis</taxon>
        <taxon>Zopfiaceae</taxon>
        <taxon>Zopfia</taxon>
    </lineage>
</organism>
<dbReference type="GO" id="GO:0110031">
    <property type="term" value="P:negative regulation of G2/MI transition of meiotic cell cycle"/>
    <property type="evidence" value="ECO:0007669"/>
    <property type="project" value="TreeGrafter"/>
</dbReference>
<feature type="domain" description="Protein kinase" evidence="6">
    <location>
        <begin position="1"/>
        <end position="118"/>
    </location>
</feature>
<proteinExistence type="inferred from homology"/>
<gene>
    <name evidence="7" type="ORF">K469DRAFT_706675</name>
</gene>
<dbReference type="GO" id="GO:0005737">
    <property type="term" value="C:cytoplasm"/>
    <property type="evidence" value="ECO:0007669"/>
    <property type="project" value="TreeGrafter"/>
</dbReference>
<sequence length="118" mass="13172">MKPVAEMNLEEYLASNSQSSVELLIHSWFGCLAKAFAYLHARKIKHRDVKPANILVRGADVYVTDYSISTNVWDKITTASTHPVDARTLMYCAPEVATTEEGLGRGRALDVFSRLRVS</sequence>
<dbReference type="GO" id="GO:0004713">
    <property type="term" value="F:protein tyrosine kinase activity"/>
    <property type="evidence" value="ECO:0007669"/>
    <property type="project" value="TreeGrafter"/>
</dbReference>
<keyword evidence="4" id="KW-0067">ATP-binding</keyword>
<dbReference type="InterPro" id="IPR000719">
    <property type="entry name" value="Prot_kinase_dom"/>
</dbReference>
<protein>
    <recommendedName>
        <fullName evidence="6">Protein kinase domain-containing protein</fullName>
    </recommendedName>
</protein>
<dbReference type="EMBL" id="ML994629">
    <property type="protein sequence ID" value="KAF2186677.1"/>
    <property type="molecule type" value="Genomic_DNA"/>
</dbReference>
<evidence type="ECO:0000256" key="3">
    <source>
        <dbReference type="ARBA" id="ARBA00022777"/>
    </source>
</evidence>
<dbReference type="Gene3D" id="1.10.510.10">
    <property type="entry name" value="Transferase(Phosphotransferase) domain 1"/>
    <property type="match status" value="1"/>
</dbReference>
<dbReference type="SUPFAM" id="SSF56112">
    <property type="entry name" value="Protein kinase-like (PK-like)"/>
    <property type="match status" value="1"/>
</dbReference>
<keyword evidence="2" id="KW-0547">Nucleotide-binding</keyword>
<name>A0A6A6E428_9PEZI</name>
<dbReference type="PANTHER" id="PTHR11042">
    <property type="entry name" value="EUKARYOTIC TRANSLATION INITIATION FACTOR 2-ALPHA KINASE EIF2-ALPHA KINASE -RELATED"/>
    <property type="match status" value="1"/>
</dbReference>
<keyword evidence="3" id="KW-0418">Kinase</keyword>
<evidence type="ECO:0000259" key="6">
    <source>
        <dbReference type="PROSITE" id="PS50011"/>
    </source>
</evidence>
<dbReference type="Pfam" id="PF00069">
    <property type="entry name" value="Pkinase"/>
    <property type="match status" value="1"/>
</dbReference>
<dbReference type="GO" id="GO:0005634">
    <property type="term" value="C:nucleus"/>
    <property type="evidence" value="ECO:0007669"/>
    <property type="project" value="TreeGrafter"/>
</dbReference>
<dbReference type="Proteomes" id="UP000800200">
    <property type="component" value="Unassembled WGS sequence"/>
</dbReference>
<dbReference type="PROSITE" id="PS50011">
    <property type="entry name" value="PROTEIN_KINASE_DOM"/>
    <property type="match status" value="1"/>
</dbReference>
<evidence type="ECO:0000313" key="7">
    <source>
        <dbReference type="EMBL" id="KAF2186677.1"/>
    </source>
</evidence>
<dbReference type="PANTHER" id="PTHR11042:SF190">
    <property type="entry name" value="MITOSIS INHIBITOR PROTEIN KINASE MIK1"/>
    <property type="match status" value="1"/>
</dbReference>
<evidence type="ECO:0000256" key="4">
    <source>
        <dbReference type="ARBA" id="ARBA00022840"/>
    </source>
</evidence>
<dbReference type="PROSITE" id="PS00108">
    <property type="entry name" value="PROTEIN_KINASE_ST"/>
    <property type="match status" value="1"/>
</dbReference>
<dbReference type="OrthoDB" id="4062651at2759"/>
<evidence type="ECO:0000256" key="5">
    <source>
        <dbReference type="ARBA" id="ARBA00037982"/>
    </source>
</evidence>
<dbReference type="GO" id="GO:0005524">
    <property type="term" value="F:ATP binding"/>
    <property type="evidence" value="ECO:0007669"/>
    <property type="project" value="UniProtKB-KW"/>
</dbReference>
<evidence type="ECO:0000256" key="1">
    <source>
        <dbReference type="ARBA" id="ARBA00022679"/>
    </source>
</evidence>
<dbReference type="InterPro" id="IPR011009">
    <property type="entry name" value="Kinase-like_dom_sf"/>
</dbReference>
<reference evidence="7" key="1">
    <citation type="journal article" date="2020" name="Stud. Mycol.">
        <title>101 Dothideomycetes genomes: a test case for predicting lifestyles and emergence of pathogens.</title>
        <authorList>
            <person name="Haridas S."/>
            <person name="Albert R."/>
            <person name="Binder M."/>
            <person name="Bloem J."/>
            <person name="Labutti K."/>
            <person name="Salamov A."/>
            <person name="Andreopoulos B."/>
            <person name="Baker S."/>
            <person name="Barry K."/>
            <person name="Bills G."/>
            <person name="Bluhm B."/>
            <person name="Cannon C."/>
            <person name="Castanera R."/>
            <person name="Culley D."/>
            <person name="Daum C."/>
            <person name="Ezra D."/>
            <person name="Gonzalez J."/>
            <person name="Henrissat B."/>
            <person name="Kuo A."/>
            <person name="Liang C."/>
            <person name="Lipzen A."/>
            <person name="Lutzoni F."/>
            <person name="Magnuson J."/>
            <person name="Mondo S."/>
            <person name="Nolan M."/>
            <person name="Ohm R."/>
            <person name="Pangilinan J."/>
            <person name="Park H.-J."/>
            <person name="Ramirez L."/>
            <person name="Alfaro M."/>
            <person name="Sun H."/>
            <person name="Tritt A."/>
            <person name="Yoshinaga Y."/>
            <person name="Zwiers L.-H."/>
            <person name="Turgeon B."/>
            <person name="Goodwin S."/>
            <person name="Spatafora J."/>
            <person name="Crous P."/>
            <person name="Grigoriev I."/>
        </authorList>
    </citation>
    <scope>NUCLEOTIDE SEQUENCE</scope>
    <source>
        <strain evidence="7">CBS 207.26</strain>
    </source>
</reference>
<accession>A0A6A6E428</accession>
<dbReference type="AlphaFoldDB" id="A0A6A6E428"/>
<dbReference type="InterPro" id="IPR008271">
    <property type="entry name" value="Ser/Thr_kinase_AS"/>
</dbReference>
<keyword evidence="1" id="KW-0808">Transferase</keyword>
<dbReference type="InterPro" id="IPR050339">
    <property type="entry name" value="CC_SR_Kinase"/>
</dbReference>
<keyword evidence="8" id="KW-1185">Reference proteome</keyword>